<feature type="transmembrane region" description="Helical" evidence="5">
    <location>
        <begin position="130"/>
        <end position="149"/>
    </location>
</feature>
<dbReference type="PANTHER" id="PTHR42770">
    <property type="entry name" value="AMINO ACID TRANSPORTER-RELATED"/>
    <property type="match status" value="1"/>
</dbReference>
<gene>
    <name evidence="7" type="ORF">R3P96_21805</name>
</gene>
<evidence type="ECO:0000313" key="8">
    <source>
        <dbReference type="Proteomes" id="UP001185755"/>
    </source>
</evidence>
<feature type="transmembrane region" description="Helical" evidence="5">
    <location>
        <begin position="257"/>
        <end position="277"/>
    </location>
</feature>
<feature type="transmembrane region" description="Helical" evidence="5">
    <location>
        <begin position="298"/>
        <end position="325"/>
    </location>
</feature>
<evidence type="ECO:0000256" key="3">
    <source>
        <dbReference type="ARBA" id="ARBA00022989"/>
    </source>
</evidence>
<feature type="transmembrane region" description="Helical" evidence="5">
    <location>
        <begin position="337"/>
        <end position="358"/>
    </location>
</feature>
<protein>
    <submittedName>
        <fullName evidence="7">APC family permease</fullName>
    </submittedName>
</protein>
<organism evidence="7 8">
    <name type="scientific">Rhodococcoides yunnanense</name>
    <dbReference type="NCBI Taxonomy" id="278209"/>
    <lineage>
        <taxon>Bacteria</taxon>
        <taxon>Bacillati</taxon>
        <taxon>Actinomycetota</taxon>
        <taxon>Actinomycetes</taxon>
        <taxon>Mycobacteriales</taxon>
        <taxon>Nocardiaceae</taxon>
        <taxon>Rhodococcoides</taxon>
    </lineage>
</organism>
<dbReference type="InterPro" id="IPR004841">
    <property type="entry name" value="AA-permease/SLC12A_dom"/>
</dbReference>
<feature type="transmembrane region" description="Helical" evidence="5">
    <location>
        <begin position="365"/>
        <end position="384"/>
    </location>
</feature>
<dbReference type="PIRSF" id="PIRSF006060">
    <property type="entry name" value="AA_transporter"/>
    <property type="match status" value="1"/>
</dbReference>
<dbReference type="PANTHER" id="PTHR42770:SF16">
    <property type="entry name" value="AMINO ACID PERMEASE"/>
    <property type="match status" value="1"/>
</dbReference>
<keyword evidence="2 5" id="KW-0812">Transmembrane</keyword>
<evidence type="ECO:0000259" key="6">
    <source>
        <dbReference type="Pfam" id="PF00324"/>
    </source>
</evidence>
<feature type="transmembrane region" description="Helical" evidence="5">
    <location>
        <begin position="70"/>
        <end position="93"/>
    </location>
</feature>
<name>A0ABU4BIE9_9NOCA</name>
<feature type="transmembrane region" description="Helical" evidence="5">
    <location>
        <begin position="169"/>
        <end position="193"/>
    </location>
</feature>
<comment type="subcellular location">
    <subcellularLocation>
        <location evidence="1">Membrane</location>
        <topology evidence="1">Multi-pass membrane protein</topology>
    </subcellularLocation>
</comment>
<feature type="transmembrane region" description="Helical" evidence="5">
    <location>
        <begin position="390"/>
        <end position="408"/>
    </location>
</feature>
<keyword evidence="3 5" id="KW-1133">Transmembrane helix</keyword>
<dbReference type="RefSeq" id="WP_317566104.1">
    <property type="nucleotide sequence ID" value="NZ_JAWLJX010000009.1"/>
</dbReference>
<dbReference type="Gene3D" id="1.20.1740.10">
    <property type="entry name" value="Amino acid/polyamine transporter I"/>
    <property type="match status" value="1"/>
</dbReference>
<evidence type="ECO:0000313" key="7">
    <source>
        <dbReference type="EMBL" id="MDV6263982.1"/>
    </source>
</evidence>
<sequence>MIYMVPIAPVAVFGVVYYVSSGMTVLVYLVGALAMTFSAISYREMAKSPTTAGSVYAYVRHGIGQRSGFVAGWMILLDYLIAPAFLYVLLGVAMHSQFPGVSQEVWIVAGAIVVTAVNLMGVTVTVRASILILIIQMVLILTFLVFAIIRLAQGDVHLSWTPLFDSSLFSFSTIGNSLPIVLFAYIGFDVIAVFKAEAIGGSQTVARATTIVMVAMTALFAVEVYAASLFVPAEGFSSEEAMNTAFYDISAVVVGDWFRAVLAFVVGSIVIIANAAVSQAGTGRVLVGMARDSKLPKVLAYVSPRNGVPVVSVLAVALISLTIALGQAGRLEFLTTVVTFGAVAAYVMLHAAVIWGLGRNSGSSIFAHRISPVLGSGILIYALWSASTDAKILGLTWLAVGIIIALSLGNNSPELDLADPGSVESAG</sequence>
<keyword evidence="8" id="KW-1185">Reference proteome</keyword>
<feature type="transmembrane region" description="Helical" evidence="5">
    <location>
        <begin position="105"/>
        <end position="123"/>
    </location>
</feature>
<dbReference type="EMBL" id="JAWLJX010000009">
    <property type="protein sequence ID" value="MDV6263982.1"/>
    <property type="molecule type" value="Genomic_DNA"/>
</dbReference>
<feature type="domain" description="Amino acid permease/ SLC12A" evidence="6">
    <location>
        <begin position="16"/>
        <end position="350"/>
    </location>
</feature>
<feature type="transmembrane region" description="Helical" evidence="5">
    <location>
        <begin position="205"/>
        <end position="227"/>
    </location>
</feature>
<feature type="transmembrane region" description="Helical" evidence="5">
    <location>
        <begin position="15"/>
        <end position="40"/>
    </location>
</feature>
<reference evidence="7 8" key="1">
    <citation type="submission" date="2023-10" db="EMBL/GenBank/DDBJ databases">
        <title>Development of a sustainable strategy for remediation of hydrocarbon-contaminated territories based on the waste exchange concept.</title>
        <authorList>
            <person name="Krivoruchko A."/>
        </authorList>
    </citation>
    <scope>NUCLEOTIDE SEQUENCE [LARGE SCALE GENOMIC DNA]</scope>
    <source>
        <strain evidence="7 8">IEGM 1323</strain>
    </source>
</reference>
<dbReference type="Pfam" id="PF00324">
    <property type="entry name" value="AA_permease"/>
    <property type="match status" value="1"/>
</dbReference>
<dbReference type="InterPro" id="IPR050367">
    <property type="entry name" value="APC_superfamily"/>
</dbReference>
<evidence type="ECO:0000256" key="2">
    <source>
        <dbReference type="ARBA" id="ARBA00022692"/>
    </source>
</evidence>
<evidence type="ECO:0000256" key="1">
    <source>
        <dbReference type="ARBA" id="ARBA00004141"/>
    </source>
</evidence>
<proteinExistence type="predicted"/>
<comment type="caution">
    <text evidence="7">The sequence shown here is derived from an EMBL/GenBank/DDBJ whole genome shotgun (WGS) entry which is preliminary data.</text>
</comment>
<keyword evidence="4 5" id="KW-0472">Membrane</keyword>
<evidence type="ECO:0000256" key="4">
    <source>
        <dbReference type="ARBA" id="ARBA00023136"/>
    </source>
</evidence>
<evidence type="ECO:0000256" key="5">
    <source>
        <dbReference type="SAM" id="Phobius"/>
    </source>
</evidence>
<dbReference type="Proteomes" id="UP001185755">
    <property type="component" value="Unassembled WGS sequence"/>
</dbReference>
<accession>A0ABU4BIE9</accession>